<evidence type="ECO:0000313" key="3">
    <source>
        <dbReference type="Proteomes" id="UP000594262"/>
    </source>
</evidence>
<evidence type="ECO:0000313" key="2">
    <source>
        <dbReference type="EnsemblMetazoa" id="CLYHEMP015026.1"/>
    </source>
</evidence>
<feature type="compositionally biased region" description="Polar residues" evidence="1">
    <location>
        <begin position="290"/>
        <end position="300"/>
    </location>
</feature>
<accession>A0A7M5WYK1</accession>
<name>A0A7M5WYK1_9CNID</name>
<dbReference type="GeneID" id="136801355"/>
<feature type="compositionally biased region" description="Low complexity" evidence="1">
    <location>
        <begin position="272"/>
        <end position="289"/>
    </location>
</feature>
<feature type="region of interest" description="Disordered" evidence="1">
    <location>
        <begin position="162"/>
        <end position="257"/>
    </location>
</feature>
<feature type="region of interest" description="Disordered" evidence="1">
    <location>
        <begin position="272"/>
        <end position="315"/>
    </location>
</feature>
<dbReference type="Proteomes" id="UP000594262">
    <property type="component" value="Unplaced"/>
</dbReference>
<keyword evidence="3" id="KW-1185">Reference proteome</keyword>
<protein>
    <submittedName>
        <fullName evidence="2">Uncharacterized protein</fullName>
    </submittedName>
</protein>
<dbReference type="RefSeq" id="XP_066914096.1">
    <property type="nucleotide sequence ID" value="XM_067057995.1"/>
</dbReference>
<organism evidence="2 3">
    <name type="scientific">Clytia hemisphaerica</name>
    <dbReference type="NCBI Taxonomy" id="252671"/>
    <lineage>
        <taxon>Eukaryota</taxon>
        <taxon>Metazoa</taxon>
        <taxon>Cnidaria</taxon>
        <taxon>Hydrozoa</taxon>
        <taxon>Hydroidolina</taxon>
        <taxon>Leptothecata</taxon>
        <taxon>Obeliida</taxon>
        <taxon>Clytiidae</taxon>
        <taxon>Clytia</taxon>
    </lineage>
</organism>
<dbReference type="EnsemblMetazoa" id="CLYHEMT015026.1">
    <property type="protein sequence ID" value="CLYHEMP015026.1"/>
    <property type="gene ID" value="CLYHEMG015026"/>
</dbReference>
<sequence length="393" mass="44736">MPSSTARCMSKMDTDELFEFLSRKYGLSLSNKVKDLGLDGELFDVLLGCAQRVFYFEKMEITIKQMLILERDFNAPCNNQLMTGGQMTPSGRALASQRHKLRLRTIRKSTDAVWPPKAVDLPTFESDKLSNIMKLEDIVTDLKSKSLFGQMDLDDIRTMVKNRMTQRRRESRKRSIDFTKESLSTSKIHKITTPKKPKTPIRKGSPKNGPISPIRTKSPKTRPTSAKNLEKRKHLRSTPQITEDSQEDTEETPFHFGSPIKKVKAACATQEESSQFESQTQSLESQTQSLNNSGANIQHSHSPRSPRPIKKLSDLTSNDLREVTRLFTDKTELNKRAIFNEVSSFKQLKIKTQNVMTVEAMAEDVGRQLIKHKMVLVYSVPVKDLDDVFIIAK</sequence>
<proteinExistence type="predicted"/>
<feature type="compositionally biased region" description="Basic residues" evidence="1">
    <location>
        <begin position="187"/>
        <end position="205"/>
    </location>
</feature>
<evidence type="ECO:0000256" key="1">
    <source>
        <dbReference type="SAM" id="MobiDB-lite"/>
    </source>
</evidence>
<feature type="compositionally biased region" description="Basic residues" evidence="1">
    <location>
        <begin position="301"/>
        <end position="310"/>
    </location>
</feature>
<dbReference type="AlphaFoldDB" id="A0A7M5WYK1"/>
<reference evidence="2" key="1">
    <citation type="submission" date="2021-01" db="UniProtKB">
        <authorList>
            <consortium name="EnsemblMetazoa"/>
        </authorList>
    </citation>
    <scope>IDENTIFICATION</scope>
</reference>